<dbReference type="PANTHER" id="PTHR21584:SF1">
    <property type="entry name" value="PROLINE_SERINE-RICH COILED-COIL PROTEIN 1"/>
    <property type="match status" value="1"/>
</dbReference>
<evidence type="ECO:0000313" key="7">
    <source>
        <dbReference type="Ensembl" id="ENSVKKP00000008499.1"/>
    </source>
</evidence>
<evidence type="ECO:0000256" key="1">
    <source>
        <dbReference type="ARBA" id="ARBA00004245"/>
    </source>
</evidence>
<dbReference type="InterPro" id="IPR026657">
    <property type="entry name" value="DDA3/GTSE-1"/>
</dbReference>
<evidence type="ECO:0000313" key="8">
    <source>
        <dbReference type="Proteomes" id="UP000694545"/>
    </source>
</evidence>
<keyword evidence="4" id="KW-0206">Cytoskeleton</keyword>
<proteinExistence type="predicted"/>
<evidence type="ECO:0000256" key="4">
    <source>
        <dbReference type="ARBA" id="ARBA00023212"/>
    </source>
</evidence>
<comment type="subcellular location">
    <subcellularLocation>
        <location evidence="1">Cytoplasm</location>
        <location evidence="1">Cytoskeleton</location>
    </subcellularLocation>
</comment>
<protein>
    <recommendedName>
        <fullName evidence="6">G2 and S phase-expressed protein 1 N-terminal domain-containing protein</fullName>
    </recommendedName>
</protein>
<feature type="region of interest" description="Disordered" evidence="5">
    <location>
        <begin position="157"/>
        <end position="176"/>
    </location>
</feature>
<dbReference type="GO" id="GO:0008017">
    <property type="term" value="F:microtubule binding"/>
    <property type="evidence" value="ECO:0007669"/>
    <property type="project" value="TreeGrafter"/>
</dbReference>
<dbReference type="AlphaFoldDB" id="A0A8D2JGG2"/>
<dbReference type="PANTHER" id="PTHR21584">
    <property type="entry name" value="DIFFERENTIAL DISPLAY AND ACTIVATED BY P53 DDA3 /G2 S PHASE EXPRESSED 1"/>
    <property type="match status" value="1"/>
</dbReference>
<evidence type="ECO:0000256" key="5">
    <source>
        <dbReference type="SAM" id="MobiDB-lite"/>
    </source>
</evidence>
<dbReference type="Pfam" id="PF15259">
    <property type="entry name" value="GTSE1_N"/>
    <property type="match status" value="1"/>
</dbReference>
<keyword evidence="8" id="KW-1185">Reference proteome</keyword>
<name>A0A8D2JGG2_VARKO</name>
<accession>A0A8D2JGG2</accession>
<dbReference type="GO" id="GO:0007080">
    <property type="term" value="P:mitotic metaphase chromosome alignment"/>
    <property type="evidence" value="ECO:0007669"/>
    <property type="project" value="TreeGrafter"/>
</dbReference>
<organism evidence="7 8">
    <name type="scientific">Varanus komodoensis</name>
    <name type="common">Komodo dragon</name>
    <dbReference type="NCBI Taxonomy" id="61221"/>
    <lineage>
        <taxon>Eukaryota</taxon>
        <taxon>Metazoa</taxon>
        <taxon>Chordata</taxon>
        <taxon>Craniata</taxon>
        <taxon>Vertebrata</taxon>
        <taxon>Euteleostomi</taxon>
        <taxon>Lepidosauria</taxon>
        <taxon>Squamata</taxon>
        <taxon>Bifurcata</taxon>
        <taxon>Unidentata</taxon>
        <taxon>Episquamata</taxon>
        <taxon>Toxicofera</taxon>
        <taxon>Anguimorpha</taxon>
        <taxon>Paleoanguimorpha</taxon>
        <taxon>Varanoidea</taxon>
        <taxon>Varanidae</taxon>
        <taxon>Varanus</taxon>
    </lineage>
</organism>
<dbReference type="GO" id="GO:0005876">
    <property type="term" value="C:spindle microtubule"/>
    <property type="evidence" value="ECO:0007669"/>
    <property type="project" value="TreeGrafter"/>
</dbReference>
<reference evidence="7" key="1">
    <citation type="submission" date="2025-08" db="UniProtKB">
        <authorList>
            <consortium name="Ensembl"/>
        </authorList>
    </citation>
    <scope>IDENTIFICATION</scope>
</reference>
<keyword evidence="2" id="KW-0963">Cytoplasm</keyword>
<dbReference type="Proteomes" id="UP000694545">
    <property type="component" value="Unplaced"/>
</dbReference>
<feature type="domain" description="G2 and S phase-expressed protein 1 N-terminal" evidence="6">
    <location>
        <begin position="10"/>
        <end position="84"/>
    </location>
</feature>
<evidence type="ECO:0000259" key="6">
    <source>
        <dbReference type="Pfam" id="PF15259"/>
    </source>
</evidence>
<dbReference type="InterPro" id="IPR032768">
    <property type="entry name" value="GTSE1_N"/>
</dbReference>
<evidence type="ECO:0000256" key="2">
    <source>
        <dbReference type="ARBA" id="ARBA00022490"/>
    </source>
</evidence>
<dbReference type="GO" id="GO:0000922">
    <property type="term" value="C:spindle pole"/>
    <property type="evidence" value="ECO:0007669"/>
    <property type="project" value="TreeGrafter"/>
</dbReference>
<feature type="compositionally biased region" description="Polar residues" evidence="5">
    <location>
        <begin position="157"/>
        <end position="166"/>
    </location>
</feature>
<reference evidence="7" key="2">
    <citation type="submission" date="2025-09" db="UniProtKB">
        <authorList>
            <consortium name="Ensembl"/>
        </authorList>
    </citation>
    <scope>IDENTIFICATION</scope>
</reference>
<evidence type="ECO:0000256" key="3">
    <source>
        <dbReference type="ARBA" id="ARBA00022553"/>
    </source>
</evidence>
<sequence>YLFFPPDIKFITDETLDFGLFSPFDSSAEHRERCVPKKIDMNILLGENVGGLREQTSEWSPLSPEKLEEVMKEANFLAEQLESCRLLERDLEKLTPRNPRRRTFSVSNSPLKELLPLVGPETCSDQVFSKAPFPEDGSPVSCAAELLSSRKLQQRSNICRTDSQLSKKSRPNQPLKIRTMTANCKKTTSRSSGKDKSSPLALSHAIQAQDSLLHLKTLPQTSQRGLQRKTQEASGKASVEVPRIFPAVAAKEEHKVGRAEWKMYCTTMYKDCANSPEVKLTALFTFQALEK</sequence>
<keyword evidence="3" id="KW-0597">Phosphoprotein</keyword>
<dbReference type="Ensembl" id="ENSVKKT00000008716.1">
    <property type="protein sequence ID" value="ENSVKKP00000008499.1"/>
    <property type="gene ID" value="ENSVKKG00000006044.1"/>
</dbReference>